<keyword evidence="3" id="KW-0012">Acyltransferase</keyword>
<sequence length="229" mass="25926">MPSEIAEEKKPVLPPANSSVCKIVKMIILGLFRLCYRVGVEGLENVPVDKPVIFVANHQSYLDIPAIGFSLAKINVLNRLYWITGKNTFRNPGLNWFLRFCPLIVVNGTVRSALAVLDRGYCVNIFPEGYYVFQRYRYKREGKDPDTLERKLGNSAAILALKTGLHVVPIGIRGTEEALPPFARFPRPVKIFVKIGKPFRFDPPEPEAVTPEMLQEKSEFIMKHVDALR</sequence>
<evidence type="ECO:0000256" key="1">
    <source>
        <dbReference type="ARBA" id="ARBA00005189"/>
    </source>
</evidence>
<evidence type="ECO:0000256" key="2">
    <source>
        <dbReference type="ARBA" id="ARBA00022679"/>
    </source>
</evidence>
<gene>
    <name evidence="5" type="ORF">A3G33_10955</name>
</gene>
<dbReference type="EMBL" id="MHFR01000054">
    <property type="protein sequence ID" value="OGW96017.1"/>
    <property type="molecule type" value="Genomic_DNA"/>
</dbReference>
<comment type="pathway">
    <text evidence="1">Lipid metabolism.</text>
</comment>
<reference evidence="5 6" key="1">
    <citation type="journal article" date="2016" name="Nat. Commun.">
        <title>Thousands of microbial genomes shed light on interconnected biogeochemical processes in an aquifer system.</title>
        <authorList>
            <person name="Anantharaman K."/>
            <person name="Brown C.T."/>
            <person name="Hug L.A."/>
            <person name="Sharon I."/>
            <person name="Castelle C.J."/>
            <person name="Probst A.J."/>
            <person name="Thomas B.C."/>
            <person name="Singh A."/>
            <person name="Wilkins M.J."/>
            <person name="Karaoz U."/>
            <person name="Brodie E.L."/>
            <person name="Williams K.H."/>
            <person name="Hubbard S.S."/>
            <person name="Banfield J.F."/>
        </authorList>
    </citation>
    <scope>NUCLEOTIDE SEQUENCE [LARGE SCALE GENOMIC DNA]</scope>
</reference>
<dbReference type="Proteomes" id="UP000178187">
    <property type="component" value="Unassembled WGS sequence"/>
</dbReference>
<dbReference type="GO" id="GO:0003841">
    <property type="term" value="F:1-acylglycerol-3-phosphate O-acyltransferase activity"/>
    <property type="evidence" value="ECO:0007669"/>
    <property type="project" value="TreeGrafter"/>
</dbReference>
<evidence type="ECO:0000256" key="3">
    <source>
        <dbReference type="ARBA" id="ARBA00023315"/>
    </source>
</evidence>
<name>A0A1G1KSZ3_9BACT</name>
<dbReference type="SUPFAM" id="SSF69593">
    <property type="entry name" value="Glycerol-3-phosphate (1)-acyltransferase"/>
    <property type="match status" value="1"/>
</dbReference>
<feature type="domain" description="Phospholipid/glycerol acyltransferase" evidence="4">
    <location>
        <begin position="52"/>
        <end position="175"/>
    </location>
</feature>
<proteinExistence type="predicted"/>
<evidence type="ECO:0000313" key="5">
    <source>
        <dbReference type="EMBL" id="OGW96017.1"/>
    </source>
</evidence>
<keyword evidence="2" id="KW-0808">Transferase</keyword>
<dbReference type="Pfam" id="PF01553">
    <property type="entry name" value="Acyltransferase"/>
    <property type="match status" value="1"/>
</dbReference>
<comment type="caution">
    <text evidence="5">The sequence shown here is derived from an EMBL/GenBank/DDBJ whole genome shotgun (WGS) entry which is preliminary data.</text>
</comment>
<dbReference type="AlphaFoldDB" id="A0A1G1KSZ3"/>
<dbReference type="GO" id="GO:0006654">
    <property type="term" value="P:phosphatidic acid biosynthetic process"/>
    <property type="evidence" value="ECO:0007669"/>
    <property type="project" value="TreeGrafter"/>
</dbReference>
<protein>
    <recommendedName>
        <fullName evidence="4">Phospholipid/glycerol acyltransferase domain-containing protein</fullName>
    </recommendedName>
</protein>
<dbReference type="CDD" id="cd07989">
    <property type="entry name" value="LPLAT_AGPAT-like"/>
    <property type="match status" value="1"/>
</dbReference>
<evidence type="ECO:0000313" key="6">
    <source>
        <dbReference type="Proteomes" id="UP000178187"/>
    </source>
</evidence>
<dbReference type="PANTHER" id="PTHR10434:SF11">
    <property type="entry name" value="1-ACYL-SN-GLYCEROL-3-PHOSPHATE ACYLTRANSFERASE"/>
    <property type="match status" value="1"/>
</dbReference>
<dbReference type="SMART" id="SM00563">
    <property type="entry name" value="PlsC"/>
    <property type="match status" value="1"/>
</dbReference>
<evidence type="ECO:0000259" key="4">
    <source>
        <dbReference type="SMART" id="SM00563"/>
    </source>
</evidence>
<dbReference type="InterPro" id="IPR002123">
    <property type="entry name" value="Plipid/glycerol_acylTrfase"/>
</dbReference>
<organism evidence="5 6">
    <name type="scientific">Candidatus Danuiimicrobium aquiferis</name>
    <dbReference type="NCBI Taxonomy" id="1801832"/>
    <lineage>
        <taxon>Bacteria</taxon>
        <taxon>Pseudomonadati</taxon>
        <taxon>Candidatus Omnitrophota</taxon>
        <taxon>Candidatus Danuiimicrobium</taxon>
    </lineage>
</organism>
<dbReference type="PANTHER" id="PTHR10434">
    <property type="entry name" value="1-ACYL-SN-GLYCEROL-3-PHOSPHATE ACYLTRANSFERASE"/>
    <property type="match status" value="1"/>
</dbReference>
<accession>A0A1G1KSZ3</accession>